<dbReference type="Pfam" id="PF05424">
    <property type="entry name" value="Duffy_binding"/>
    <property type="match status" value="2"/>
</dbReference>
<feature type="region of interest" description="Disordered" evidence="2">
    <location>
        <begin position="1167"/>
        <end position="1213"/>
    </location>
</feature>
<feature type="compositionally biased region" description="Polar residues" evidence="2">
    <location>
        <begin position="1655"/>
        <end position="1668"/>
    </location>
</feature>
<evidence type="ECO:0000259" key="8">
    <source>
        <dbReference type="Pfam" id="PF22672"/>
    </source>
</evidence>
<feature type="region of interest" description="Disordered" evidence="2">
    <location>
        <begin position="1056"/>
        <end position="1085"/>
    </location>
</feature>
<dbReference type="Pfam" id="PF22672">
    <property type="entry name" value="DBL_C"/>
    <property type="match status" value="2"/>
</dbReference>
<feature type="compositionally biased region" description="Pro residues" evidence="2">
    <location>
        <begin position="1704"/>
        <end position="1723"/>
    </location>
</feature>
<feature type="domain" description="Duffy-antigen binding" evidence="4">
    <location>
        <begin position="110"/>
        <end position="291"/>
    </location>
</feature>
<dbReference type="Gene3D" id="1.20.1310.20">
    <property type="entry name" value="Duffy-antigen binding domain"/>
    <property type="match status" value="2"/>
</dbReference>
<evidence type="ECO:0000256" key="1">
    <source>
        <dbReference type="SAM" id="Coils"/>
    </source>
</evidence>
<feature type="domain" description="Cysteine-rich interdomain region 1 gamma" evidence="6">
    <location>
        <begin position="1417"/>
        <end position="1468"/>
    </location>
</feature>
<reference evidence="9 10" key="2">
    <citation type="submission" date="2013-02" db="EMBL/GenBank/DDBJ databases">
        <title>The Genome Sequence of Plasmodium falciparum 7G8.</title>
        <authorList>
            <consortium name="The Broad Institute Genome Sequencing Platform"/>
            <consortium name="The Broad Institute Genome Sequencing Center for Infectious Disease"/>
            <person name="Neafsey D."/>
            <person name="Cheeseman I."/>
            <person name="Volkman S."/>
            <person name="Adams J."/>
            <person name="Walker B."/>
            <person name="Young S.K."/>
            <person name="Zeng Q."/>
            <person name="Gargeya S."/>
            <person name="Fitzgerald M."/>
            <person name="Haas B."/>
            <person name="Abouelleil A."/>
            <person name="Alvarado L."/>
            <person name="Arachchi H.M."/>
            <person name="Berlin A.M."/>
            <person name="Chapman S.B."/>
            <person name="Dewar J."/>
            <person name="Goldberg J."/>
            <person name="Griggs A."/>
            <person name="Gujja S."/>
            <person name="Hansen M."/>
            <person name="Howarth C."/>
            <person name="Imamovic A."/>
            <person name="Larimer J."/>
            <person name="McCowan C."/>
            <person name="Murphy C."/>
            <person name="Neiman D."/>
            <person name="Pearson M."/>
            <person name="Priest M."/>
            <person name="Roberts A."/>
            <person name="Saif S."/>
            <person name="Shea T."/>
            <person name="Sisk P."/>
            <person name="Sykes S."/>
            <person name="Wortman J."/>
            <person name="Nusbaum C."/>
            <person name="Birren B."/>
        </authorList>
    </citation>
    <scope>NUCLEOTIDE SEQUENCE [LARGE SCALE GENOMIC DNA]</scope>
    <source>
        <strain evidence="9 10">7G8</strain>
    </source>
</reference>
<feature type="coiled-coil region" evidence="1">
    <location>
        <begin position="1110"/>
        <end position="1137"/>
    </location>
</feature>
<feature type="region of interest" description="Disordered" evidence="2">
    <location>
        <begin position="450"/>
        <end position="479"/>
    </location>
</feature>
<feature type="compositionally biased region" description="Polar residues" evidence="2">
    <location>
        <begin position="929"/>
        <end position="938"/>
    </location>
</feature>
<evidence type="ECO:0000313" key="9">
    <source>
        <dbReference type="EMBL" id="EUR74118.1"/>
    </source>
</evidence>
<feature type="compositionally biased region" description="Acidic residues" evidence="2">
    <location>
        <begin position="1671"/>
        <end position="1685"/>
    </location>
</feature>
<feature type="domain" description="Duffy-antigen binding" evidence="4">
    <location>
        <begin position="939"/>
        <end position="1173"/>
    </location>
</feature>
<dbReference type="Gene3D" id="1.20.58.830">
    <property type="match status" value="3"/>
</dbReference>
<sequence>MAPKKPTAPDYSNVNNAKDLFDEVGKFIKEELNRKSMTYQSELLGYLSSATFKDGASTPSSPCDLKYQYHTNVTSTVIDPCKHDSEKRFSDTKGAECDKRKIKDSNVKEGACAPYRRLSLCDTNLEQIKTENITTHNLLVDVCMAAKYEGTSLKGYHDKYKLTNSSSQLCTELARSFADIGDIIRGKDLYLGDNKKDKAQKLKLQENLKEIFKNIKNTNRRLTDLTDDQIREYWWELNRQQVWKALTCDAPNDAQYFRFTCSGGNSSAHNHCRCVDGDPPTYFDYVPQYLRWFEEWAEDFCRKKKKYVNIVKTYCRDETKGKYCSRNGCDCTKTVRAKGKLRYGNRCTDCLFACHRYENWIDNQRKQFLKQKEQFLKQKERYDNVINGTSRSSRKKRDAGGTTTTKYEGYEKKFYEQLKKGDYGTVDGFLGLLNNEKACKEVQDTQGGTIDFKQVNSGSTNGDGGAASGGTSDTSGTNNEKEGTFYRSKYCQPCPHCGMKKESNGNFVKKSETDKCKHGNLYRPRSGAIPTEIKILKSGEGETEIKEKLEAFCEEKNGGGGGRNSNSSLYDPWKCYKGEDVDKNGEEEDDEEDYQNMKNAGGLCILPNPKKNKEEGGNTSEKEPDEIQKTFNPFFYYWVAHMLKDSIYWETQKLGRCLEKKNGNRCRNGCNKKCECFKKWIEQKGEEWKNIVEHFKKQKDLPEGLTHDALLKSVLELEFSKDNSEENSAEDTENSVSAREIHLINEMLKEDETTAAGTDNKNKTTIDKLLQHEEKKAQTCLNTHKDNECKQAPKHAEEGVAKTGQPPGPATVDPKKEDSEVHSEEEEEEEEDGDLQDDDPEEEEEDEGGGEEEDVAETTTEDTEGEVTKETTTTQMNVCATVATALTGDTLKDACPTKYEKGREKFPNWKCIPTGNTSNEGAAKGGESAPSSGTNQGSICVPPRRRKLYVTPLTRLAGDSTAASQVDGTTGESKSLETSEPGSDGDKSEKAPQLKAVAVEASSSPSSSTPSSESQPTSTTPPDSKVELRNAFIQSAAVETFFLWHNYKQLHKPQGVGNGGLQQLQQPDGAIGSEETPETSLKSGKIPPDFLRQMFYTLGDYRDICIGVKEDMIKALKASADEKIEELQNKIKDIIEKQNGDSTSPQNDDKKVVKDTTVDYTKLTEKLKKENGKENGEYHYKNVKLKDEPSDTQAKRTQPPSTSDNTPTPLTNFISRPPYFRYLEEWGETFCRERRKRLEKIKVECTKDGDGKQKKCSGDGENCNDNLFNNHYTTFPDFNCPSCSKPCGLYKRWISRKKAEFEKQQKIYVQQKEKAKSNTGNIYDENFVEKLRSDYETIDSFLNSLKKGPCKKYNESGEDEIKFDINSKTLKHTEYCDPCPKFTVDCKNGKCDNDKGEECKSKDSIGPTDIENGGNSTEKLDMRFSDNSAKGFDDGLEACQTSGIFKGFREDIWKCGNVCGYNVCKPENVNGEKGDGKQIIIIRALFKRWLEYFLQDYNKIRKKLKPCIENGNGSTCINDYGIKHTCIKAWIEKKKTEWDKIKKHYKTHNQDDIKTFVSNLLSGLYPQTDVNKAIKPCKELDKFKTSCGLNSAKPSQNGHQDAIDCMIKKLEEKAKKCEENHAQTSGTDCTPSTENPSSTPPDDDEDLLLEENENQVTQPNICPQQETPAETVDESGCEEAAEEPAADSSKETLVPKPPQEKAPAPKPSQPPSQPQPTTPPTYLSPPLTTALVTSTLAWSVGIGFAANIKKKLLK</sequence>
<dbReference type="SUPFAM" id="SSF140924">
    <property type="entry name" value="Duffy binding domain-like"/>
    <property type="match status" value="4"/>
</dbReference>
<feature type="domain" description="Duffy-binding-like" evidence="8">
    <location>
        <begin position="295"/>
        <end position="456"/>
    </location>
</feature>
<evidence type="ECO:0000313" key="10">
    <source>
        <dbReference type="Proteomes" id="UP000030688"/>
    </source>
</evidence>
<dbReference type="FunFam" id="1.20.58.1930:FF:000001">
    <property type="entry name" value="Erythrocyte membrane protein 1, PfEMP1"/>
    <property type="match status" value="1"/>
</dbReference>
<dbReference type="Pfam" id="PF21807">
    <property type="entry name" value="PfEMP1_CIDRalpha1_dom"/>
    <property type="match status" value="1"/>
</dbReference>
<feature type="coiled-coil region" evidence="1">
    <location>
        <begin position="201"/>
        <end position="228"/>
    </location>
</feature>
<organism evidence="9 10">
    <name type="scientific">Plasmodium falciparum (isolate 7G8)</name>
    <dbReference type="NCBI Taxonomy" id="57266"/>
    <lineage>
        <taxon>Eukaryota</taxon>
        <taxon>Sar</taxon>
        <taxon>Alveolata</taxon>
        <taxon>Apicomplexa</taxon>
        <taxon>Aconoidasida</taxon>
        <taxon>Haemosporida</taxon>
        <taxon>Plasmodiidae</taxon>
        <taxon>Plasmodium</taxon>
        <taxon>Plasmodium (Laverania)</taxon>
    </lineage>
</organism>
<evidence type="ECO:0000259" key="4">
    <source>
        <dbReference type="Pfam" id="PF05424"/>
    </source>
</evidence>
<gene>
    <name evidence="9" type="ORF">PFBG_01719</name>
</gene>
<feature type="compositionally biased region" description="Acidic residues" evidence="2">
    <location>
        <begin position="823"/>
        <end position="865"/>
    </location>
</feature>
<keyword evidence="1" id="KW-0175">Coiled coil</keyword>
<evidence type="ECO:0008006" key="11">
    <source>
        <dbReference type="Google" id="ProtNLM"/>
    </source>
</evidence>
<dbReference type="InterPro" id="IPR049158">
    <property type="entry name" value="PfEMP1_CIDRalpha1_dom"/>
</dbReference>
<feature type="compositionally biased region" description="Low complexity" evidence="2">
    <location>
        <begin position="469"/>
        <end position="478"/>
    </location>
</feature>
<dbReference type="GO" id="GO:0046789">
    <property type="term" value="F:host cell surface receptor binding"/>
    <property type="evidence" value="ECO:0007669"/>
    <property type="project" value="InterPro"/>
</dbReference>
<feature type="compositionally biased region" description="Basic and acidic residues" evidence="2">
    <location>
        <begin position="1167"/>
        <end position="1189"/>
    </location>
</feature>
<dbReference type="InterPro" id="IPR054595">
    <property type="entry name" value="DBL_C"/>
</dbReference>
<evidence type="ECO:0000259" key="5">
    <source>
        <dbReference type="Pfam" id="PF15447"/>
    </source>
</evidence>
<dbReference type="InterPro" id="IPR004258">
    <property type="entry name" value="DBL"/>
</dbReference>
<dbReference type="InterPro" id="IPR029210">
    <property type="entry name" value="PfEMP1_NTS"/>
</dbReference>
<dbReference type="GO" id="GO:0016020">
    <property type="term" value="C:membrane"/>
    <property type="evidence" value="ECO:0007669"/>
    <property type="project" value="InterPro"/>
</dbReference>
<feature type="compositionally biased region" description="Basic and acidic residues" evidence="2">
    <location>
        <begin position="813"/>
        <end position="822"/>
    </location>
</feature>
<feature type="domain" description="PfEMP1 CIDRalpha1" evidence="7">
    <location>
        <begin position="531"/>
        <end position="584"/>
    </location>
</feature>
<feature type="region of interest" description="Disordered" evidence="2">
    <location>
        <begin position="906"/>
        <end position="1024"/>
    </location>
</feature>
<dbReference type="Proteomes" id="UP000030688">
    <property type="component" value="Unassembled WGS sequence"/>
</dbReference>
<evidence type="ECO:0000259" key="7">
    <source>
        <dbReference type="Pfam" id="PF21807"/>
    </source>
</evidence>
<dbReference type="Pfam" id="PF15447">
    <property type="entry name" value="NTS"/>
    <property type="match status" value="1"/>
</dbReference>
<accession>W7FI82</accession>
<feature type="domain" description="Duffy-binding-like" evidence="3">
    <location>
        <begin position="634"/>
        <end position="787"/>
    </location>
</feature>
<dbReference type="Pfam" id="PF03011">
    <property type="entry name" value="PFEMP"/>
    <property type="match status" value="2"/>
</dbReference>
<dbReference type="Gene3D" id="1.20.58.1930">
    <property type="match status" value="1"/>
</dbReference>
<feature type="compositionally biased region" description="Acidic residues" evidence="2">
    <location>
        <begin position="1641"/>
        <end position="1653"/>
    </location>
</feature>
<name>W7FI82_PLAF8</name>
<dbReference type="Pfam" id="PF18562">
    <property type="entry name" value="CIDR1_gamma"/>
    <property type="match status" value="1"/>
</dbReference>
<protein>
    <recommendedName>
        <fullName evidence="11">Erythrocyte membrane protein 1</fullName>
    </recommendedName>
</protein>
<dbReference type="InterPro" id="IPR042202">
    <property type="entry name" value="Duffy-ag-bd_sf"/>
</dbReference>
<feature type="region of interest" description="Disordered" evidence="2">
    <location>
        <begin position="600"/>
        <end position="625"/>
    </location>
</feature>
<feature type="compositionally biased region" description="Polar residues" evidence="2">
    <location>
        <begin position="1191"/>
        <end position="1213"/>
    </location>
</feature>
<proteinExistence type="predicted"/>
<feature type="region of interest" description="Disordered" evidence="2">
    <location>
        <begin position="1616"/>
        <end position="1726"/>
    </location>
</feature>
<evidence type="ECO:0000256" key="2">
    <source>
        <dbReference type="SAM" id="MobiDB-lite"/>
    </source>
</evidence>
<feature type="domain" description="Duffy-binding-like" evidence="8">
    <location>
        <begin position="1225"/>
        <end position="1374"/>
    </location>
</feature>
<evidence type="ECO:0000259" key="3">
    <source>
        <dbReference type="Pfam" id="PF03011"/>
    </source>
</evidence>
<dbReference type="InterPro" id="IPR041480">
    <property type="entry name" value="CIDR1_gamma"/>
</dbReference>
<feature type="domain" description="Duffy-binding-like" evidence="3">
    <location>
        <begin position="1485"/>
        <end position="1623"/>
    </location>
</feature>
<feature type="compositionally biased region" description="Basic and acidic residues" evidence="2">
    <location>
        <begin position="786"/>
        <end position="800"/>
    </location>
</feature>
<feature type="domain" description="Plasmodium falciparum erythrocyte membrane protein-1 N-terminal segment" evidence="5">
    <location>
        <begin position="17"/>
        <end position="51"/>
    </location>
</feature>
<feature type="region of interest" description="Disordered" evidence="2">
    <location>
        <begin position="786"/>
        <end position="875"/>
    </location>
</feature>
<evidence type="ECO:0000259" key="6">
    <source>
        <dbReference type="Pfam" id="PF18562"/>
    </source>
</evidence>
<feature type="compositionally biased region" description="Basic and acidic residues" evidence="2">
    <location>
        <begin position="611"/>
        <end position="625"/>
    </location>
</feature>
<dbReference type="EMBL" id="KE123602">
    <property type="protein sequence ID" value="EUR74118.1"/>
    <property type="molecule type" value="Genomic_DNA"/>
</dbReference>
<reference evidence="10" key="1">
    <citation type="submission" date="2007-11" db="EMBL/GenBank/DDBJ databases">
        <authorList>
            <consortium name="The Broad Institute Genome Sequencing Platform"/>
            <person name="Volkman S.K."/>
            <person name="Daily J.P."/>
            <person name="Sarr O."/>
            <person name="Ndiaye D."/>
            <person name="Ndir O."/>
            <person name="Mboup S."/>
            <person name="Lukens A."/>
            <person name="Stange-Thomann N."/>
            <person name="Mauceli E."/>
            <person name="Gnerre S."/>
            <person name="Jaffe D."/>
            <person name="Zainoun J."/>
            <person name="Wiegand R.C."/>
            <person name="Birren B."/>
            <person name="Galagan J."/>
            <person name="Lander E."/>
            <person name="Wirth D.F."/>
        </authorList>
    </citation>
    <scope>NUCLEOTIDE SEQUENCE [LARGE SCALE GENOMIC DNA]</scope>
    <source>
        <strain evidence="10">7G8</strain>
    </source>
</reference>
<feature type="compositionally biased region" description="Low complexity" evidence="2">
    <location>
        <begin position="1002"/>
        <end position="1023"/>
    </location>
</feature>
<feature type="compositionally biased region" description="Polar residues" evidence="2">
    <location>
        <begin position="961"/>
        <end position="981"/>
    </location>
</feature>
<dbReference type="InterPro" id="IPR008602">
    <property type="entry name" value="Duffy-antigen-binding"/>
</dbReference>